<feature type="signal peptide" evidence="1">
    <location>
        <begin position="1"/>
        <end position="24"/>
    </location>
</feature>
<evidence type="ECO:0000313" key="2">
    <source>
        <dbReference type="EMBL" id="KAK3340670.1"/>
    </source>
</evidence>
<keyword evidence="1" id="KW-0732">Signal</keyword>
<name>A0AAE0JC97_9PEZI</name>
<dbReference type="EMBL" id="JAUEPP010000006">
    <property type="protein sequence ID" value="KAK3340670.1"/>
    <property type="molecule type" value="Genomic_DNA"/>
</dbReference>
<organism evidence="2 3">
    <name type="scientific">Neurospora tetraspora</name>
    <dbReference type="NCBI Taxonomy" id="94610"/>
    <lineage>
        <taxon>Eukaryota</taxon>
        <taxon>Fungi</taxon>
        <taxon>Dikarya</taxon>
        <taxon>Ascomycota</taxon>
        <taxon>Pezizomycotina</taxon>
        <taxon>Sordariomycetes</taxon>
        <taxon>Sordariomycetidae</taxon>
        <taxon>Sordariales</taxon>
        <taxon>Sordariaceae</taxon>
        <taxon>Neurospora</taxon>
    </lineage>
</organism>
<gene>
    <name evidence="2" type="ORF">B0H65DRAFT_267129</name>
</gene>
<accession>A0AAE0JC97</accession>
<comment type="caution">
    <text evidence="2">The sequence shown here is derived from an EMBL/GenBank/DDBJ whole genome shotgun (WGS) entry which is preliminary data.</text>
</comment>
<keyword evidence="3" id="KW-1185">Reference proteome</keyword>
<feature type="chain" id="PRO_5041987666" description="Secreted protein" evidence="1">
    <location>
        <begin position="25"/>
        <end position="185"/>
    </location>
</feature>
<protein>
    <recommendedName>
        <fullName evidence="4">Secreted protein</fullName>
    </recommendedName>
</protein>
<sequence>MSFPHAPLTALISFVDMAITTAVALPSFNFRPFMLSKCADRHVSNHCSSGTCRGWTPSSPIVVSRERQDQSLVWPDPRIVQMPVEQLRHHHIAPLFVIGINLGRIIVDKTGALLQAVLRAVCSHVRKATLSKRTRRVGGLLTCLCNAAIVAKVGDRFPIHSLTSQALCTLPYPVQLRSPCALLVA</sequence>
<evidence type="ECO:0008006" key="4">
    <source>
        <dbReference type="Google" id="ProtNLM"/>
    </source>
</evidence>
<reference evidence="2" key="2">
    <citation type="submission" date="2023-06" db="EMBL/GenBank/DDBJ databases">
        <authorList>
            <consortium name="Lawrence Berkeley National Laboratory"/>
            <person name="Haridas S."/>
            <person name="Hensen N."/>
            <person name="Bonometti L."/>
            <person name="Westerberg I."/>
            <person name="Brannstrom I.O."/>
            <person name="Guillou S."/>
            <person name="Cros-Aarteil S."/>
            <person name="Calhoun S."/>
            <person name="Kuo A."/>
            <person name="Mondo S."/>
            <person name="Pangilinan J."/>
            <person name="Riley R."/>
            <person name="Labutti K."/>
            <person name="Andreopoulos B."/>
            <person name="Lipzen A."/>
            <person name="Chen C."/>
            <person name="Yanf M."/>
            <person name="Daum C."/>
            <person name="Ng V."/>
            <person name="Clum A."/>
            <person name="Steindorff A."/>
            <person name="Ohm R."/>
            <person name="Martin F."/>
            <person name="Silar P."/>
            <person name="Natvig D."/>
            <person name="Lalanne C."/>
            <person name="Gautier V."/>
            <person name="Ament-Velasquez S.L."/>
            <person name="Kruys A."/>
            <person name="Hutchinson M.I."/>
            <person name="Powell A.J."/>
            <person name="Barry K."/>
            <person name="Miller A.N."/>
            <person name="Grigoriev I.V."/>
            <person name="Debuchy R."/>
            <person name="Gladieux P."/>
            <person name="Thoren M.H."/>
            <person name="Johannesson H."/>
        </authorList>
    </citation>
    <scope>NUCLEOTIDE SEQUENCE</scope>
    <source>
        <strain evidence="2">CBS 560.94</strain>
    </source>
</reference>
<reference evidence="2" key="1">
    <citation type="journal article" date="2023" name="Mol. Phylogenet. Evol.">
        <title>Genome-scale phylogeny and comparative genomics of the fungal order Sordariales.</title>
        <authorList>
            <person name="Hensen N."/>
            <person name="Bonometti L."/>
            <person name="Westerberg I."/>
            <person name="Brannstrom I.O."/>
            <person name="Guillou S."/>
            <person name="Cros-Aarteil S."/>
            <person name="Calhoun S."/>
            <person name="Haridas S."/>
            <person name="Kuo A."/>
            <person name="Mondo S."/>
            <person name="Pangilinan J."/>
            <person name="Riley R."/>
            <person name="LaButti K."/>
            <person name="Andreopoulos B."/>
            <person name="Lipzen A."/>
            <person name="Chen C."/>
            <person name="Yan M."/>
            <person name="Daum C."/>
            <person name="Ng V."/>
            <person name="Clum A."/>
            <person name="Steindorff A."/>
            <person name="Ohm R.A."/>
            <person name="Martin F."/>
            <person name="Silar P."/>
            <person name="Natvig D.O."/>
            <person name="Lalanne C."/>
            <person name="Gautier V."/>
            <person name="Ament-Velasquez S.L."/>
            <person name="Kruys A."/>
            <person name="Hutchinson M.I."/>
            <person name="Powell A.J."/>
            <person name="Barry K."/>
            <person name="Miller A.N."/>
            <person name="Grigoriev I.V."/>
            <person name="Debuchy R."/>
            <person name="Gladieux P."/>
            <person name="Hiltunen Thoren M."/>
            <person name="Johannesson H."/>
        </authorList>
    </citation>
    <scope>NUCLEOTIDE SEQUENCE</scope>
    <source>
        <strain evidence="2">CBS 560.94</strain>
    </source>
</reference>
<dbReference type="RefSeq" id="XP_062679612.1">
    <property type="nucleotide sequence ID" value="XM_062822697.1"/>
</dbReference>
<evidence type="ECO:0000313" key="3">
    <source>
        <dbReference type="Proteomes" id="UP001278500"/>
    </source>
</evidence>
<proteinExistence type="predicted"/>
<dbReference type="AlphaFoldDB" id="A0AAE0JC97"/>
<dbReference type="GeneID" id="87859851"/>
<evidence type="ECO:0000256" key="1">
    <source>
        <dbReference type="SAM" id="SignalP"/>
    </source>
</evidence>
<dbReference type="Proteomes" id="UP001278500">
    <property type="component" value="Unassembled WGS sequence"/>
</dbReference>